<organism evidence="1">
    <name type="scientific">marine sediment metagenome</name>
    <dbReference type="NCBI Taxonomy" id="412755"/>
    <lineage>
        <taxon>unclassified sequences</taxon>
        <taxon>metagenomes</taxon>
        <taxon>ecological metagenomes</taxon>
    </lineage>
</organism>
<accession>A0A0F9P3Z8</accession>
<name>A0A0F9P3Z8_9ZZZZ</name>
<dbReference type="AlphaFoldDB" id="A0A0F9P3Z8"/>
<proteinExistence type="predicted"/>
<reference evidence="1" key="1">
    <citation type="journal article" date="2015" name="Nature">
        <title>Complex archaea that bridge the gap between prokaryotes and eukaryotes.</title>
        <authorList>
            <person name="Spang A."/>
            <person name="Saw J.H."/>
            <person name="Jorgensen S.L."/>
            <person name="Zaremba-Niedzwiedzka K."/>
            <person name="Martijn J."/>
            <person name="Lind A.E."/>
            <person name="van Eijk R."/>
            <person name="Schleper C."/>
            <person name="Guy L."/>
            <person name="Ettema T.J."/>
        </authorList>
    </citation>
    <scope>NUCLEOTIDE SEQUENCE</scope>
</reference>
<dbReference type="EMBL" id="LAZR01003364">
    <property type="protein sequence ID" value="KKN19132.1"/>
    <property type="molecule type" value="Genomic_DNA"/>
</dbReference>
<comment type="caution">
    <text evidence="1">The sequence shown here is derived from an EMBL/GenBank/DDBJ whole genome shotgun (WGS) entry which is preliminary data.</text>
</comment>
<sequence length="75" mass="8877">MIEYGDCKECKHNVDCPHKPKPLAQYLDEYIEHEVKLDNIESADMYAYNSWRELLEQALGAYELTENVTIKIERK</sequence>
<gene>
    <name evidence="1" type="ORF">LCGC14_0948880</name>
</gene>
<evidence type="ECO:0000313" key="1">
    <source>
        <dbReference type="EMBL" id="KKN19132.1"/>
    </source>
</evidence>
<protein>
    <submittedName>
        <fullName evidence="1">Uncharacterized protein</fullName>
    </submittedName>
</protein>